<accession>A0ACC0N2F1</accession>
<protein>
    <submittedName>
        <fullName evidence="1">Uncharacterized protein</fullName>
    </submittedName>
</protein>
<evidence type="ECO:0000313" key="1">
    <source>
        <dbReference type="EMBL" id="KAI8547436.1"/>
    </source>
</evidence>
<dbReference type="EMBL" id="CM046394">
    <property type="protein sequence ID" value="KAI8547436.1"/>
    <property type="molecule type" value="Genomic_DNA"/>
</dbReference>
<keyword evidence="2" id="KW-1185">Reference proteome</keyword>
<evidence type="ECO:0000313" key="2">
    <source>
        <dbReference type="Proteomes" id="UP001062846"/>
    </source>
</evidence>
<comment type="caution">
    <text evidence="1">The sequence shown here is derived from an EMBL/GenBank/DDBJ whole genome shotgun (WGS) entry which is preliminary data.</text>
</comment>
<dbReference type="Proteomes" id="UP001062846">
    <property type="component" value="Chromosome 7"/>
</dbReference>
<sequence>MIGSFSIRATWEAEQQARGGGRGGRGDDVGQGRASLPTLSWTVDVITAQGVSSFVEIPRPVVEPSAFRVEARGEAGQGQRRKSVRVPAPQTSTATSQGEPPKKKWRLARLVPEEESSAGSDETEELEDVDLEDTFEGTKFRDERVPDAASSEAEGEVSEGDEDDEDDESEDDED</sequence>
<reference evidence="1" key="1">
    <citation type="submission" date="2022-02" db="EMBL/GenBank/DDBJ databases">
        <title>Plant Genome Project.</title>
        <authorList>
            <person name="Zhang R.-G."/>
        </authorList>
    </citation>
    <scope>NUCLEOTIDE SEQUENCE</scope>
    <source>
        <strain evidence="1">AT1</strain>
    </source>
</reference>
<gene>
    <name evidence="1" type="ORF">RHMOL_Rhmol07G0195300</name>
</gene>
<name>A0ACC0N2F1_RHOML</name>
<organism evidence="1 2">
    <name type="scientific">Rhododendron molle</name>
    <name type="common">Chinese azalea</name>
    <name type="synonym">Azalea mollis</name>
    <dbReference type="NCBI Taxonomy" id="49168"/>
    <lineage>
        <taxon>Eukaryota</taxon>
        <taxon>Viridiplantae</taxon>
        <taxon>Streptophyta</taxon>
        <taxon>Embryophyta</taxon>
        <taxon>Tracheophyta</taxon>
        <taxon>Spermatophyta</taxon>
        <taxon>Magnoliopsida</taxon>
        <taxon>eudicotyledons</taxon>
        <taxon>Gunneridae</taxon>
        <taxon>Pentapetalae</taxon>
        <taxon>asterids</taxon>
        <taxon>Ericales</taxon>
        <taxon>Ericaceae</taxon>
        <taxon>Ericoideae</taxon>
        <taxon>Rhodoreae</taxon>
        <taxon>Rhododendron</taxon>
    </lineage>
</organism>
<proteinExistence type="predicted"/>